<dbReference type="NCBIfam" id="TIGR01297">
    <property type="entry name" value="CDF"/>
    <property type="match status" value="1"/>
</dbReference>
<dbReference type="Gene3D" id="1.20.1510.10">
    <property type="entry name" value="Cation efflux protein transmembrane domain"/>
    <property type="match status" value="1"/>
</dbReference>
<evidence type="ECO:0000256" key="1">
    <source>
        <dbReference type="ARBA" id="ARBA00004141"/>
    </source>
</evidence>
<feature type="region of interest" description="Disordered" evidence="6">
    <location>
        <begin position="1"/>
        <end position="61"/>
    </location>
</feature>
<dbReference type="PANTHER" id="PTHR13414">
    <property type="entry name" value="HUEL-CATION TRANSPORTER"/>
    <property type="match status" value="1"/>
</dbReference>
<evidence type="ECO:0000259" key="8">
    <source>
        <dbReference type="Pfam" id="PF01545"/>
    </source>
</evidence>
<protein>
    <submittedName>
        <fullName evidence="9">Cation diffusion facilitator family transporter</fullName>
    </submittedName>
</protein>
<reference evidence="10" key="1">
    <citation type="submission" date="2023-07" db="EMBL/GenBank/DDBJ databases">
        <title>30 novel species of actinomycetes from the DSMZ collection.</title>
        <authorList>
            <person name="Nouioui I."/>
        </authorList>
    </citation>
    <scope>NUCLEOTIDE SEQUENCE [LARGE SCALE GENOMIC DNA]</scope>
    <source>
        <strain evidence="10">DSM 41979</strain>
    </source>
</reference>
<keyword evidence="3 7" id="KW-0812">Transmembrane</keyword>
<dbReference type="InterPro" id="IPR027469">
    <property type="entry name" value="Cation_efflux_TMD_sf"/>
</dbReference>
<dbReference type="EMBL" id="JAVRET010000009">
    <property type="protein sequence ID" value="MDT0408645.1"/>
    <property type="molecule type" value="Genomic_DNA"/>
</dbReference>
<evidence type="ECO:0000313" key="9">
    <source>
        <dbReference type="EMBL" id="MDT0408645.1"/>
    </source>
</evidence>
<dbReference type="SUPFAM" id="SSF161111">
    <property type="entry name" value="Cation efflux protein transmembrane domain-like"/>
    <property type="match status" value="1"/>
</dbReference>
<keyword evidence="2" id="KW-0813">Transport</keyword>
<feature type="compositionally biased region" description="Basic and acidic residues" evidence="6">
    <location>
        <begin position="1"/>
        <end position="22"/>
    </location>
</feature>
<dbReference type="InterPro" id="IPR040177">
    <property type="entry name" value="SLC30A9"/>
</dbReference>
<dbReference type="PANTHER" id="PTHR13414:SF9">
    <property type="entry name" value="PROTON-COUPLED ZINC ANTIPORTER SLC30A9, MITOCHONDRIAL"/>
    <property type="match status" value="1"/>
</dbReference>
<keyword evidence="5 7" id="KW-0472">Membrane</keyword>
<evidence type="ECO:0000256" key="2">
    <source>
        <dbReference type="ARBA" id="ARBA00022448"/>
    </source>
</evidence>
<organism evidence="9 10">
    <name type="scientific">Streptomyces evansiae</name>
    <dbReference type="NCBI Taxonomy" id="3075535"/>
    <lineage>
        <taxon>Bacteria</taxon>
        <taxon>Bacillati</taxon>
        <taxon>Actinomycetota</taxon>
        <taxon>Actinomycetes</taxon>
        <taxon>Kitasatosporales</taxon>
        <taxon>Streptomycetaceae</taxon>
        <taxon>Streptomyces</taxon>
    </lineage>
</organism>
<dbReference type="InterPro" id="IPR002524">
    <property type="entry name" value="Cation_efflux"/>
</dbReference>
<feature type="domain" description="Cation efflux protein transmembrane" evidence="8">
    <location>
        <begin position="72"/>
        <end position="273"/>
    </location>
</feature>
<sequence length="371" mass="38014">MSEADDVRTRDGGTRVAGEREAGAAAPAEAGAAAPAEAGAAAPAEADGAKPAEADNATRAAGSSDAHTKLTVWIALAANLVIAVAKLVGGLFAGSPALLSEAAHSVADSLNEVFLLAALRRSKRPADPGHPFGYGKERYFWSLLAAVGIFVMGGCFSVFQGVEALRSSGEESTSGYVVGLVVLGVAFFAEGTSLARALLQVRGQEGGIGSDPALRTVVAEDGTAVLGVLLAIAGMALHMTTGQVVYEAAASLAIGVLLLFVAFKLGADARDQLIGEGADPETREAIAAYLDEQAEIDGVATLLTMRLGQDSLLVAARVDLAPGHESEKLELVMERVKAGLTARWPEADQVFLDVTEAPEATKDHTTPDLTA</sequence>
<feature type="transmembrane region" description="Helical" evidence="7">
    <location>
        <begin position="174"/>
        <end position="195"/>
    </location>
</feature>
<evidence type="ECO:0000256" key="4">
    <source>
        <dbReference type="ARBA" id="ARBA00022989"/>
    </source>
</evidence>
<feature type="transmembrane region" description="Helical" evidence="7">
    <location>
        <begin position="216"/>
        <end position="238"/>
    </location>
</feature>
<feature type="transmembrane region" description="Helical" evidence="7">
    <location>
        <begin position="244"/>
        <end position="263"/>
    </location>
</feature>
<evidence type="ECO:0000313" key="10">
    <source>
        <dbReference type="Proteomes" id="UP001183610"/>
    </source>
</evidence>
<evidence type="ECO:0000256" key="6">
    <source>
        <dbReference type="SAM" id="MobiDB-lite"/>
    </source>
</evidence>
<evidence type="ECO:0000256" key="3">
    <source>
        <dbReference type="ARBA" id="ARBA00022692"/>
    </source>
</evidence>
<evidence type="ECO:0000256" key="7">
    <source>
        <dbReference type="SAM" id="Phobius"/>
    </source>
</evidence>
<dbReference type="InterPro" id="IPR058533">
    <property type="entry name" value="Cation_efflux_TM"/>
</dbReference>
<feature type="compositionally biased region" description="Low complexity" evidence="6">
    <location>
        <begin position="23"/>
        <end position="46"/>
    </location>
</feature>
<evidence type="ECO:0000256" key="5">
    <source>
        <dbReference type="ARBA" id="ARBA00023136"/>
    </source>
</evidence>
<gene>
    <name evidence="9" type="ORF">RM698_06205</name>
</gene>
<dbReference type="Proteomes" id="UP001183610">
    <property type="component" value="Unassembled WGS sequence"/>
</dbReference>
<name>A0ABU2R048_9ACTN</name>
<feature type="transmembrane region" description="Helical" evidence="7">
    <location>
        <begin position="70"/>
        <end position="92"/>
    </location>
</feature>
<feature type="transmembrane region" description="Helical" evidence="7">
    <location>
        <begin position="139"/>
        <end position="162"/>
    </location>
</feature>
<keyword evidence="4 7" id="KW-1133">Transmembrane helix</keyword>
<proteinExistence type="predicted"/>
<comment type="caution">
    <text evidence="9">The sequence shown here is derived from an EMBL/GenBank/DDBJ whole genome shotgun (WGS) entry which is preliminary data.</text>
</comment>
<keyword evidence="10" id="KW-1185">Reference proteome</keyword>
<comment type="subcellular location">
    <subcellularLocation>
        <location evidence="1">Membrane</location>
        <topology evidence="1">Multi-pass membrane protein</topology>
    </subcellularLocation>
</comment>
<dbReference type="Pfam" id="PF01545">
    <property type="entry name" value="Cation_efflux"/>
    <property type="match status" value="1"/>
</dbReference>
<dbReference type="RefSeq" id="WP_311651002.1">
    <property type="nucleotide sequence ID" value="NZ_JAVRET010000009.1"/>
</dbReference>
<accession>A0ABU2R048</accession>